<evidence type="ECO:0000313" key="4">
    <source>
        <dbReference type="Proteomes" id="UP000595512"/>
    </source>
</evidence>
<dbReference type="InterPro" id="IPR005361">
    <property type="entry name" value="UPF0158"/>
</dbReference>
<reference evidence="1 3" key="1">
    <citation type="submission" date="2016-01" db="EMBL/GenBank/DDBJ databases">
        <title>Genome Sequences of Twelve Sporeforming Bacillus Species Isolated from Foods.</title>
        <authorList>
            <person name="Berendsen E.M."/>
            <person name="Wells-Bennik M.H."/>
            <person name="Krawcyk A.O."/>
            <person name="De Jong A."/>
            <person name="Holsappel S."/>
            <person name="Eijlander R.T."/>
            <person name="Kuipers O.P."/>
        </authorList>
    </citation>
    <scope>NUCLEOTIDE SEQUENCE [LARGE SCALE GENOMIC DNA]</scope>
    <source>
        <strain evidence="1 3">B4102</strain>
    </source>
</reference>
<accession>A0A150KSJ0</accession>
<proteinExistence type="predicted"/>
<dbReference type="EMBL" id="LQYN01000071">
    <property type="protein sequence ID" value="KYD02712.1"/>
    <property type="molecule type" value="Genomic_DNA"/>
</dbReference>
<dbReference type="AlphaFoldDB" id="A0A150KSJ0"/>
<dbReference type="KEGG" id="hspo:JGZ69_01290"/>
<gene>
    <name evidence="1" type="ORF">B4102_0307</name>
    <name evidence="2" type="ORF">JGZ69_01290</name>
</gene>
<dbReference type="PATRIC" id="fig|46224.3.peg.3671"/>
<dbReference type="Pfam" id="PF03682">
    <property type="entry name" value="UPF0158"/>
    <property type="match status" value="1"/>
</dbReference>
<dbReference type="EMBL" id="CP066701">
    <property type="protein sequence ID" value="QQX25669.1"/>
    <property type="molecule type" value="Genomic_DNA"/>
</dbReference>
<keyword evidence="3" id="KW-1185">Reference proteome</keyword>
<dbReference type="Proteomes" id="UP000595512">
    <property type="component" value="Chromosome"/>
</dbReference>
<evidence type="ECO:0000313" key="3">
    <source>
        <dbReference type="Proteomes" id="UP000075666"/>
    </source>
</evidence>
<dbReference type="RefSeq" id="WP_066232800.1">
    <property type="nucleotide sequence ID" value="NZ_CP066701.1"/>
</dbReference>
<organism evidence="1 3">
    <name type="scientific">Heyndrickxia sporothermodurans</name>
    <dbReference type="NCBI Taxonomy" id="46224"/>
    <lineage>
        <taxon>Bacteria</taxon>
        <taxon>Bacillati</taxon>
        <taxon>Bacillota</taxon>
        <taxon>Bacilli</taxon>
        <taxon>Bacillales</taxon>
        <taxon>Bacillaceae</taxon>
        <taxon>Heyndrickxia</taxon>
    </lineage>
</organism>
<reference evidence="2 4" key="2">
    <citation type="submission" date="2020-12" db="EMBL/GenBank/DDBJ databases">
        <title>Taxonomic evaluation of the Bacillus sporothermodurans group of bacteria based on whole genome sequences.</title>
        <authorList>
            <person name="Fiedler G."/>
            <person name="Herbstmann A.-D."/>
            <person name="Doll E."/>
            <person name="Wenning M."/>
            <person name="Brinks E."/>
            <person name="Kabisch J."/>
            <person name="Breitenwieser F."/>
            <person name="Lappann M."/>
            <person name="Boehnlein C."/>
            <person name="Franz C."/>
        </authorList>
    </citation>
    <scope>NUCLEOTIDE SEQUENCE [LARGE SCALE GENOMIC DNA]</scope>
    <source>
        <strain evidence="2 4">DSM 10599</strain>
    </source>
</reference>
<name>A0A150KSJ0_9BACI</name>
<evidence type="ECO:0000313" key="2">
    <source>
        <dbReference type="EMBL" id="QQX25669.1"/>
    </source>
</evidence>
<dbReference type="STRING" id="46224.B4102_0307"/>
<evidence type="ECO:0000313" key="1">
    <source>
        <dbReference type="EMBL" id="KYD02712.1"/>
    </source>
</evidence>
<dbReference type="OrthoDB" id="48384at2"/>
<protein>
    <submittedName>
        <fullName evidence="1">Uncharacterized protein</fullName>
    </submittedName>
</protein>
<sequence length="153" mass="18314">MEVKLEQIIEGMEAQSEEHFTFLNLDTGEVEYISREALMIAEDEGEYDHLPDWQQDEVKIAYDIVENFDQYASLPSRFDINEYEMMESFCYSLPENNKQVILLNSIRGKGAFRRFKDNVNRLGISEQWYDYRDNRYKEIAIEFCESKNIDYKE</sequence>
<dbReference type="Proteomes" id="UP000075666">
    <property type="component" value="Unassembled WGS sequence"/>
</dbReference>